<evidence type="ECO:0000256" key="2">
    <source>
        <dbReference type="SAM" id="SignalP"/>
    </source>
</evidence>
<keyword evidence="4" id="KW-1185">Reference proteome</keyword>
<organism evidence="3 4">
    <name type="scientific">Hoyosella subflava (strain DSM 45089 / JCM 17490 / NBRC 109087 / DQS3-9A1)</name>
    <name type="common">Amycolicicoccus subflavus</name>
    <dbReference type="NCBI Taxonomy" id="443218"/>
    <lineage>
        <taxon>Bacteria</taxon>
        <taxon>Bacillati</taxon>
        <taxon>Actinomycetota</taxon>
        <taxon>Actinomycetes</taxon>
        <taxon>Mycobacteriales</taxon>
        <taxon>Hoyosellaceae</taxon>
        <taxon>Hoyosella</taxon>
    </lineage>
</organism>
<feature type="signal peptide" evidence="2">
    <location>
        <begin position="1"/>
        <end position="28"/>
    </location>
</feature>
<sequence length="254" mass="26461">MGLMDSRVKQRLVVAGAAVAFLVVSACAQPDAPDPGETTVPGTSPATAEEPVTEAPTEDEDQDALPGEPSLFGPSEGADVAIVGVTYPDTIALLEDPGATESVVADLDPLTATLSATGNNWQLPDSTWFEVESDEGSGWLNARNVSQLGQTDDATSEIVESEGRYTAGSVEDLGEMVADYFAPAEPPARVVQSGPATRGDLHEVTFDVIGLGDDATMGYRLLVFGIEDNATVALRTVERTVMCARGVTDDGLCV</sequence>
<evidence type="ECO:0000256" key="1">
    <source>
        <dbReference type="SAM" id="MobiDB-lite"/>
    </source>
</evidence>
<dbReference type="AlphaFoldDB" id="F6EPR0"/>
<evidence type="ECO:0000313" key="4">
    <source>
        <dbReference type="Proteomes" id="UP000009235"/>
    </source>
</evidence>
<dbReference type="PROSITE" id="PS51257">
    <property type="entry name" value="PROKAR_LIPOPROTEIN"/>
    <property type="match status" value="1"/>
</dbReference>
<proteinExistence type="predicted"/>
<keyword evidence="2" id="KW-0732">Signal</keyword>
<dbReference type="KEGG" id="asd:AS9A_2090"/>
<evidence type="ECO:0008006" key="5">
    <source>
        <dbReference type="Google" id="ProtNLM"/>
    </source>
</evidence>
<evidence type="ECO:0000313" key="3">
    <source>
        <dbReference type="EMBL" id="AEF40539.1"/>
    </source>
</evidence>
<feature type="region of interest" description="Disordered" evidence="1">
    <location>
        <begin position="30"/>
        <end position="76"/>
    </location>
</feature>
<feature type="compositionally biased region" description="Low complexity" evidence="1">
    <location>
        <begin position="45"/>
        <end position="55"/>
    </location>
</feature>
<dbReference type="Proteomes" id="UP000009235">
    <property type="component" value="Chromosome"/>
</dbReference>
<dbReference type="eggNOG" id="ENOG502ZD2F">
    <property type="taxonomic scope" value="Bacteria"/>
</dbReference>
<feature type="chain" id="PRO_5003333694" description="Lipoprotein" evidence="2">
    <location>
        <begin position="29"/>
        <end position="254"/>
    </location>
</feature>
<protein>
    <recommendedName>
        <fullName evidence="5">Lipoprotein</fullName>
    </recommendedName>
</protein>
<dbReference type="EMBL" id="CP002786">
    <property type="protein sequence ID" value="AEF40539.1"/>
    <property type="molecule type" value="Genomic_DNA"/>
</dbReference>
<accession>F6EPR0</accession>
<gene>
    <name evidence="3" type="ordered locus">AS9A_2090</name>
</gene>
<reference evidence="3 4" key="1">
    <citation type="journal article" date="2011" name="J. Bacteriol.">
        <title>Complete genome sequence of Amycolicicoccus subflavus DQS3-9A1T, an actinomycete isolated from crude oil-polluted soil.</title>
        <authorList>
            <person name="Cai M."/>
            <person name="Chen W.M."/>
            <person name="Nie Y."/>
            <person name="Chi C.Q."/>
            <person name="Wang Y.N."/>
            <person name="Tang Y.Q."/>
            <person name="Li G.Y."/>
            <person name="Wu X.L."/>
        </authorList>
    </citation>
    <scope>NUCLEOTIDE SEQUENCE [LARGE SCALE GENOMIC DNA]</scope>
    <source>
        <strain evidence="4">DSM 45089 / DQS3-9A1</strain>
    </source>
</reference>
<dbReference type="HOGENOM" id="CLU_1092556_0_0_11"/>
<name>F6EPR0_HOYSD</name>